<dbReference type="OrthoDB" id="6402880at2"/>
<organism evidence="2 3">
    <name type="scientific">Nonlabens spongiae</name>
    <dbReference type="NCBI Taxonomy" id="331648"/>
    <lineage>
        <taxon>Bacteria</taxon>
        <taxon>Pseudomonadati</taxon>
        <taxon>Bacteroidota</taxon>
        <taxon>Flavobacteriia</taxon>
        <taxon>Flavobacteriales</taxon>
        <taxon>Flavobacteriaceae</taxon>
        <taxon>Nonlabens</taxon>
    </lineage>
</organism>
<dbReference type="AlphaFoldDB" id="A0A1W6MIT5"/>
<keyword evidence="3" id="KW-1185">Reference proteome</keyword>
<evidence type="ECO:0000313" key="3">
    <source>
        <dbReference type="Proteomes" id="UP000193431"/>
    </source>
</evidence>
<dbReference type="EMBL" id="CP019344">
    <property type="protein sequence ID" value="ARN77502.1"/>
    <property type="molecule type" value="Genomic_DNA"/>
</dbReference>
<dbReference type="Proteomes" id="UP000193431">
    <property type="component" value="Chromosome"/>
</dbReference>
<dbReference type="Pfam" id="PF13020">
    <property type="entry name" value="NOV_C"/>
    <property type="match status" value="1"/>
</dbReference>
<gene>
    <name evidence="2" type="ORF">BST97_05620</name>
</gene>
<dbReference type="RefSeq" id="WP_085766305.1">
    <property type="nucleotide sequence ID" value="NZ_CP019344.1"/>
</dbReference>
<evidence type="ECO:0000313" key="2">
    <source>
        <dbReference type="EMBL" id="ARN77502.1"/>
    </source>
</evidence>
<protein>
    <recommendedName>
        <fullName evidence="1">Protein NO VEIN C-terminal domain-containing protein</fullName>
    </recommendedName>
</protein>
<accession>A0A1W6MIT5</accession>
<feature type="domain" description="Protein NO VEIN C-terminal" evidence="1">
    <location>
        <begin position="363"/>
        <end position="451"/>
    </location>
</feature>
<sequence length="481" mass="57313">MNQEIRKYLIDQCVLGQPIYYEDVAKKLNLNLALDKDRSVLSKTLGEISAYEYENGRPLISSIAIYKTANDHGNGFYNLCEELGIGKATKLKRDYFGFTALENSKKFWNNEFNYQQFYDLKTPVYNSQDNPFINIDEIEFFRKWVNKVYDKSNNDHYFAKEYLLETVWSKTKFWSEEIIKRLDNYETSNKRMWSKRDWEDGKRVSTFKPYTWARIFKKGHKSKDIFFTVGIDPLQHALVYKLDYYHEGDSKLSVEQKELCKKYIPESLKWNEINETELNEWNWETLIKEMVEFISSNSHHYDQVVKMVWGSEDLNSVFTNNLTLRDFPNGGFSELPKLNPSFKGADIDFDKKRKDDKELGDFGEELVLDYEKNKLKEKGLNDFIDKVKIAKDGEGYDILSFDENGNEICIEVKTTKGNEKTPFYLSQNEKLFFEKNFNKYMIYRLYNYDLDNNYADFFIIKDFDKELLFQPTEFKVYLKKQ</sequence>
<dbReference type="InterPro" id="IPR024975">
    <property type="entry name" value="NOV_C"/>
</dbReference>
<dbReference type="STRING" id="331648.BST97_05620"/>
<evidence type="ECO:0000259" key="1">
    <source>
        <dbReference type="Pfam" id="PF13020"/>
    </source>
</evidence>
<name>A0A1W6MIT5_9FLAO</name>
<reference evidence="2 3" key="1">
    <citation type="submission" date="2016-11" db="EMBL/GenBank/DDBJ databases">
        <title>Trade-off between light-utilization and light-protection in marine flavobacteria.</title>
        <authorList>
            <person name="Kumagai Y."/>
        </authorList>
    </citation>
    <scope>NUCLEOTIDE SEQUENCE [LARGE SCALE GENOMIC DNA]</scope>
    <source>
        <strain evidence="2 3">JCM 13191</strain>
    </source>
</reference>
<proteinExistence type="predicted"/>